<dbReference type="PROSITE" id="PS51109">
    <property type="entry name" value="G5"/>
    <property type="match status" value="1"/>
</dbReference>
<evidence type="ECO:0000256" key="2">
    <source>
        <dbReference type="ARBA" id="ARBA00022729"/>
    </source>
</evidence>
<dbReference type="Pfam" id="PF07501">
    <property type="entry name" value="G5"/>
    <property type="match status" value="1"/>
</dbReference>
<organism evidence="6 7">
    <name type="scientific">Streptomyces tardus</name>
    <dbReference type="NCBI Taxonomy" id="2780544"/>
    <lineage>
        <taxon>Bacteria</taxon>
        <taxon>Bacillati</taxon>
        <taxon>Actinomycetota</taxon>
        <taxon>Actinomycetes</taxon>
        <taxon>Kitasatosporales</taxon>
        <taxon>Streptomycetaceae</taxon>
        <taxon>Streptomyces</taxon>
    </lineage>
</organism>
<dbReference type="InterPro" id="IPR010618">
    <property type="entry name" value="RPF"/>
</dbReference>
<dbReference type="GO" id="GO:0016787">
    <property type="term" value="F:hydrolase activity"/>
    <property type="evidence" value="ECO:0007669"/>
    <property type="project" value="UniProtKB-KW"/>
</dbReference>
<evidence type="ECO:0000256" key="1">
    <source>
        <dbReference type="ARBA" id="ARBA00010830"/>
    </source>
</evidence>
<proteinExistence type="inferred from homology"/>
<keyword evidence="7" id="KW-1185">Reference proteome</keyword>
<dbReference type="InterPro" id="IPR011098">
    <property type="entry name" value="G5_dom"/>
</dbReference>
<dbReference type="EMBL" id="JAELVF020000001">
    <property type="protein sequence ID" value="MBU7598491.1"/>
    <property type="molecule type" value="Genomic_DNA"/>
</dbReference>
<dbReference type="AlphaFoldDB" id="A0A949N8F4"/>
<dbReference type="Gene3D" id="2.20.230.10">
    <property type="entry name" value="Resuscitation-promoting factor rpfb"/>
    <property type="match status" value="1"/>
</dbReference>
<dbReference type="InterPro" id="IPR051933">
    <property type="entry name" value="Resuscitation_pf_RpfB"/>
</dbReference>
<feature type="domain" description="G5" evidence="5">
    <location>
        <begin position="243"/>
        <end position="323"/>
    </location>
</feature>
<feature type="region of interest" description="Disordered" evidence="4">
    <location>
        <begin position="1"/>
        <end position="48"/>
    </location>
</feature>
<protein>
    <submittedName>
        <fullName evidence="6">DUF348 domain-containing protein</fullName>
    </submittedName>
</protein>
<accession>A0A949N8F4</accession>
<evidence type="ECO:0000256" key="3">
    <source>
        <dbReference type="ARBA" id="ARBA00022801"/>
    </source>
</evidence>
<keyword evidence="2" id="KW-0732">Signal</keyword>
<dbReference type="InterPro" id="IPR007137">
    <property type="entry name" value="DUF348"/>
</dbReference>
<dbReference type="SUPFAM" id="SSF53955">
    <property type="entry name" value="Lysozyme-like"/>
    <property type="match status" value="1"/>
</dbReference>
<dbReference type="Gene3D" id="1.10.530.10">
    <property type="match status" value="1"/>
</dbReference>
<comment type="caution">
    <text evidence="6">The sequence shown here is derived from an EMBL/GenBank/DDBJ whole genome shotgun (WGS) entry which is preliminary data.</text>
</comment>
<keyword evidence="3" id="KW-0378">Hydrolase</keyword>
<dbReference type="SMART" id="SM01208">
    <property type="entry name" value="G5"/>
    <property type="match status" value="1"/>
</dbReference>
<evidence type="ECO:0000259" key="5">
    <source>
        <dbReference type="PROSITE" id="PS51109"/>
    </source>
</evidence>
<dbReference type="CDD" id="cd13925">
    <property type="entry name" value="RPF"/>
    <property type="match status" value="1"/>
</dbReference>
<evidence type="ECO:0000256" key="4">
    <source>
        <dbReference type="SAM" id="MobiDB-lite"/>
    </source>
</evidence>
<sequence>MGATVNSSQASHRAARGGGRHSAGSAPSKEPDTGGERRRRRSGPAAGGEALRKLLPQALVLAVLAGGASAFVAHDKVVELSVDGETTSLRTFASSVSELLEDEDVEVGPRDLVAPGAHESLSDGDRVAVRYGRPMNLTVDGRDQRMWTTERTVEGALRQLGVRAEGAHLSTSRSKRIGLDGLRLAVRTERSVSFLADGKVHRLRTNAPTVRGALAGAGLRLRDRDTVSVPLRSFPRDGQEISVQRVRADKRVTEEMLPFAVERRRTSELHRGTEVVEQQGRQGVRRVTYELRTVDGKAQKPRRLGSEVVREPRRQIVRVGTRPKPASVATVRGSGGLNWAALARCESGGRANAVDPSGTYGGLYQFDLRTWQSVGGAGRPQDASAQEQTLRAQKLYAQRGASPWPVCGRKLHQ</sequence>
<dbReference type="PANTHER" id="PTHR39160">
    <property type="entry name" value="CELL WALL-BINDING PROTEIN YOCH"/>
    <property type="match status" value="1"/>
</dbReference>
<dbReference type="InterPro" id="IPR023346">
    <property type="entry name" value="Lysozyme-like_dom_sf"/>
</dbReference>
<comment type="similarity">
    <text evidence="1">Belongs to the transglycosylase family. Rpf subfamily.</text>
</comment>
<dbReference type="Proteomes" id="UP000694501">
    <property type="component" value="Unassembled WGS sequence"/>
</dbReference>
<dbReference type="Pfam" id="PF03990">
    <property type="entry name" value="DUF348"/>
    <property type="match status" value="3"/>
</dbReference>
<dbReference type="PANTHER" id="PTHR39160:SF4">
    <property type="entry name" value="RESUSCITATION-PROMOTING FACTOR RPFB"/>
    <property type="match status" value="1"/>
</dbReference>
<name>A0A949N8F4_9ACTN</name>
<evidence type="ECO:0000313" key="6">
    <source>
        <dbReference type="EMBL" id="MBU7598491.1"/>
    </source>
</evidence>
<reference evidence="6" key="1">
    <citation type="submission" date="2021-06" db="EMBL/GenBank/DDBJ databases">
        <title>Sequencing of actinobacteria type strains.</title>
        <authorList>
            <person name="Nguyen G.-S."/>
            <person name="Wentzel A."/>
        </authorList>
    </citation>
    <scope>NUCLEOTIDE SEQUENCE</scope>
    <source>
        <strain evidence="6">P38-E01</strain>
    </source>
</reference>
<dbReference type="Pfam" id="PF06737">
    <property type="entry name" value="Transglycosylas"/>
    <property type="match status" value="1"/>
</dbReference>
<gene>
    <name evidence="6" type="ORF">JGS22_012915</name>
</gene>
<evidence type="ECO:0000313" key="7">
    <source>
        <dbReference type="Proteomes" id="UP000694501"/>
    </source>
</evidence>